<dbReference type="EMBL" id="JAAAJB010000193">
    <property type="protein sequence ID" value="KAG0262241.1"/>
    <property type="molecule type" value="Genomic_DNA"/>
</dbReference>
<sequence length="435" mass="48315">MATIKQRSPAISQQAVLVPGPLPKKQGVNGYLAKGEPLNLENKLAEQKRSPPGEPNVQNAIDKLKGFMETPKPMAKAPPLPCFGSLKGGSPFQDGFRYSAVPRFGPPGSKVPAGATIISSPLEFLDQFRRATLSIVDPCPYTLASGILASAIVDDSQRKRLQKAFDDLPAAQLRSWAACEKLFIHTVLSADDIFEEARVAIWKGMRPGESYERYAWRLKRVLRVFEIQDSLSGASLLEVMKLTIPSDVLNTMNVWHGLQTLSNYVSRLKTDLPPRPPPKVLGQDAITNPDDFCLALEKMVGPDDCEDRQKLMANYRILIDEKPAKPVKAGGPEKTGQPRKLAKPDDSDDSDEPDGSEEPEEPHEAQVHTRKRPRRKEVYCDNGCGWNTSHTTDRCIRCDYCFRGGHRAENCRTNPASPAYGKPYSRRRPSKKKKS</sequence>
<organism evidence="2 3">
    <name type="scientific">Actinomortierella ambigua</name>
    <dbReference type="NCBI Taxonomy" id="1343610"/>
    <lineage>
        <taxon>Eukaryota</taxon>
        <taxon>Fungi</taxon>
        <taxon>Fungi incertae sedis</taxon>
        <taxon>Mucoromycota</taxon>
        <taxon>Mortierellomycotina</taxon>
        <taxon>Mortierellomycetes</taxon>
        <taxon>Mortierellales</taxon>
        <taxon>Mortierellaceae</taxon>
        <taxon>Actinomortierella</taxon>
    </lineage>
</organism>
<feature type="region of interest" description="Disordered" evidence="1">
    <location>
        <begin position="406"/>
        <end position="435"/>
    </location>
</feature>
<accession>A0A9P6Q8G5</accession>
<dbReference type="Proteomes" id="UP000807716">
    <property type="component" value="Unassembled WGS sequence"/>
</dbReference>
<evidence type="ECO:0000313" key="2">
    <source>
        <dbReference type="EMBL" id="KAG0262241.1"/>
    </source>
</evidence>
<dbReference type="AlphaFoldDB" id="A0A9P6Q8G5"/>
<evidence type="ECO:0000256" key="1">
    <source>
        <dbReference type="SAM" id="MobiDB-lite"/>
    </source>
</evidence>
<feature type="compositionally biased region" description="Acidic residues" evidence="1">
    <location>
        <begin position="346"/>
        <end position="361"/>
    </location>
</feature>
<reference evidence="2" key="1">
    <citation type="journal article" date="2020" name="Fungal Divers.">
        <title>Resolving the Mortierellaceae phylogeny through synthesis of multi-gene phylogenetics and phylogenomics.</title>
        <authorList>
            <person name="Vandepol N."/>
            <person name="Liber J."/>
            <person name="Desiro A."/>
            <person name="Na H."/>
            <person name="Kennedy M."/>
            <person name="Barry K."/>
            <person name="Grigoriev I.V."/>
            <person name="Miller A.N."/>
            <person name="O'Donnell K."/>
            <person name="Stajich J.E."/>
            <person name="Bonito G."/>
        </authorList>
    </citation>
    <scope>NUCLEOTIDE SEQUENCE</scope>
    <source>
        <strain evidence="2">BC1065</strain>
    </source>
</reference>
<name>A0A9P6Q8G5_9FUNG</name>
<feature type="compositionally biased region" description="Basic residues" evidence="1">
    <location>
        <begin position="424"/>
        <end position="435"/>
    </location>
</feature>
<gene>
    <name evidence="2" type="ORF">DFQ27_002468</name>
</gene>
<keyword evidence="3" id="KW-1185">Reference proteome</keyword>
<feature type="region of interest" description="Disordered" evidence="1">
    <location>
        <begin position="323"/>
        <end position="372"/>
    </location>
</feature>
<dbReference type="OrthoDB" id="2418706at2759"/>
<comment type="caution">
    <text evidence="2">The sequence shown here is derived from an EMBL/GenBank/DDBJ whole genome shotgun (WGS) entry which is preliminary data.</text>
</comment>
<proteinExistence type="predicted"/>
<protein>
    <submittedName>
        <fullName evidence="2">Uncharacterized protein</fullName>
    </submittedName>
</protein>
<evidence type="ECO:0000313" key="3">
    <source>
        <dbReference type="Proteomes" id="UP000807716"/>
    </source>
</evidence>